<accession>A0A516Q0J6</accession>
<evidence type="ECO:0000313" key="1">
    <source>
        <dbReference type="EMBL" id="QDP96940.1"/>
    </source>
</evidence>
<organism evidence="1 2">
    <name type="scientific">Microlunatus elymi</name>
    <dbReference type="NCBI Taxonomy" id="2596828"/>
    <lineage>
        <taxon>Bacteria</taxon>
        <taxon>Bacillati</taxon>
        <taxon>Actinomycetota</taxon>
        <taxon>Actinomycetes</taxon>
        <taxon>Propionibacteriales</taxon>
        <taxon>Propionibacteriaceae</taxon>
        <taxon>Microlunatus</taxon>
    </lineage>
</organism>
<dbReference type="Proteomes" id="UP000319263">
    <property type="component" value="Chromosome"/>
</dbReference>
<reference evidence="1 2" key="1">
    <citation type="submission" date="2019-07" db="EMBL/GenBank/DDBJ databases">
        <title>Microlunatus dokdonensis sp. nov. isolated from the rhizospheric soil of the wild plant Elymus tsukushiensis.</title>
        <authorList>
            <person name="Ghim S.-Y."/>
            <person name="Hwang Y.-J."/>
            <person name="Son J.-S."/>
            <person name="Shin J.-H."/>
        </authorList>
    </citation>
    <scope>NUCLEOTIDE SEQUENCE [LARGE SCALE GENOMIC DNA]</scope>
    <source>
        <strain evidence="1 2">KUDC0627</strain>
    </source>
</reference>
<proteinExistence type="predicted"/>
<gene>
    <name evidence="1" type="ORF">FOE78_14355</name>
</gene>
<name>A0A516Q0J6_9ACTN</name>
<dbReference type="RefSeq" id="WP_143986901.1">
    <property type="nucleotide sequence ID" value="NZ_CP041692.1"/>
</dbReference>
<evidence type="ECO:0000313" key="2">
    <source>
        <dbReference type="Proteomes" id="UP000319263"/>
    </source>
</evidence>
<keyword evidence="2" id="KW-1185">Reference proteome</keyword>
<dbReference type="AlphaFoldDB" id="A0A516Q0J6"/>
<sequence length="124" mass="13580">MDEISILRSDLADAGYTTEPLGAADEFMVVGSDLYQPATLVASPAGLEAYLTSTEESAVEALGHPDEPRKMARGLLELNLIEMFESKIVYRIGVDRFGDWVAESSPRPFGPIWIQMDPMSGEID</sequence>
<dbReference type="KEGG" id="mik:FOE78_14355"/>
<protein>
    <submittedName>
        <fullName evidence="1">Uncharacterized protein</fullName>
    </submittedName>
</protein>
<dbReference type="EMBL" id="CP041692">
    <property type="protein sequence ID" value="QDP96940.1"/>
    <property type="molecule type" value="Genomic_DNA"/>
</dbReference>